<proteinExistence type="inferred from homology"/>
<dbReference type="SUPFAM" id="SSF51735">
    <property type="entry name" value="NAD(P)-binding Rossmann-fold domains"/>
    <property type="match status" value="1"/>
</dbReference>
<evidence type="ECO:0000313" key="7">
    <source>
        <dbReference type="EMBL" id="NEE03378.1"/>
    </source>
</evidence>
<dbReference type="InterPro" id="IPR013328">
    <property type="entry name" value="6PGD_dom2"/>
</dbReference>
<keyword evidence="3" id="KW-0520">NAD</keyword>
<dbReference type="EMBL" id="JAAGOA010000021">
    <property type="protein sequence ID" value="NEE03378.1"/>
    <property type="molecule type" value="Genomic_DNA"/>
</dbReference>
<comment type="caution">
    <text evidence="7">The sequence shown here is derived from an EMBL/GenBank/DDBJ whole genome shotgun (WGS) entry which is preliminary data.</text>
</comment>
<protein>
    <submittedName>
        <fullName evidence="7">NAD(P)-dependent oxidoreductase</fullName>
    </submittedName>
</protein>
<dbReference type="InterPro" id="IPR008927">
    <property type="entry name" value="6-PGluconate_DH-like_C_sf"/>
</dbReference>
<evidence type="ECO:0000256" key="4">
    <source>
        <dbReference type="PIRSR" id="PIRSR000103-1"/>
    </source>
</evidence>
<dbReference type="InterPro" id="IPR036291">
    <property type="entry name" value="NAD(P)-bd_dom_sf"/>
</dbReference>
<keyword evidence="8" id="KW-1185">Reference proteome</keyword>
<dbReference type="AlphaFoldDB" id="A0A6L9SFI4"/>
<dbReference type="PANTHER" id="PTHR22981">
    <property type="entry name" value="3-HYDROXYISOBUTYRATE DEHYDROGENASE-RELATED"/>
    <property type="match status" value="1"/>
</dbReference>
<feature type="domain" description="3-hydroxyisobutyrate dehydrogenase-like NAD-binding" evidence="6">
    <location>
        <begin position="165"/>
        <end position="283"/>
    </location>
</feature>
<dbReference type="InterPro" id="IPR015815">
    <property type="entry name" value="HIBADH-related"/>
</dbReference>
<evidence type="ECO:0000313" key="8">
    <source>
        <dbReference type="Proteomes" id="UP000475214"/>
    </source>
</evidence>
<dbReference type="InterPro" id="IPR029154">
    <property type="entry name" value="HIBADH-like_NADP-bd"/>
</dbReference>
<feature type="active site" evidence="4">
    <location>
        <position position="170"/>
    </location>
</feature>
<dbReference type="GO" id="GO:0051287">
    <property type="term" value="F:NAD binding"/>
    <property type="evidence" value="ECO:0007669"/>
    <property type="project" value="InterPro"/>
</dbReference>
<dbReference type="Pfam" id="PF03446">
    <property type="entry name" value="NAD_binding_2"/>
    <property type="match status" value="1"/>
</dbReference>
<feature type="domain" description="6-phosphogluconate dehydrogenase NADP-binding" evidence="5">
    <location>
        <begin position="4"/>
        <end position="161"/>
    </location>
</feature>
<sequence>MPDTVAVIGLGNMGAGIARTLAATGYDVLGVDPSPDAPARAGADVTLVQLQHAWQRAATVVLSLPGSPQVESVLLGQGGLVPAGVTHRLVIDTSTSDPLSTRTIAQRLTADGHGFVDAPVSGGPSGAAQGTLTAFVGGEDEAVAEAKSVLDAITAHSVHVGGPSAGHTAKLINNLLCATHLQITGEALRVAQAAGLDPERVVDAVNAASGRSAVTEINLARWVLPGTFDSGFTLGLMARDVALAAQTATALGVDAPLVDDVNRTWQQTRDRLGAEADFNRMAQP</sequence>
<evidence type="ECO:0000256" key="3">
    <source>
        <dbReference type="ARBA" id="ARBA00023027"/>
    </source>
</evidence>
<gene>
    <name evidence="7" type="ORF">G1H10_24730</name>
</gene>
<comment type="similarity">
    <text evidence="1">Belongs to the HIBADH-related family.</text>
</comment>
<dbReference type="Pfam" id="PF14833">
    <property type="entry name" value="NAD_binding_11"/>
    <property type="match status" value="1"/>
</dbReference>
<dbReference type="SUPFAM" id="SSF48179">
    <property type="entry name" value="6-phosphogluconate dehydrogenase C-terminal domain-like"/>
    <property type="match status" value="1"/>
</dbReference>
<evidence type="ECO:0000256" key="1">
    <source>
        <dbReference type="ARBA" id="ARBA00009080"/>
    </source>
</evidence>
<dbReference type="Gene3D" id="3.40.50.720">
    <property type="entry name" value="NAD(P)-binding Rossmann-like Domain"/>
    <property type="match status" value="1"/>
</dbReference>
<accession>A0A6L9SFI4</accession>
<dbReference type="PIRSF" id="PIRSF000103">
    <property type="entry name" value="HIBADH"/>
    <property type="match status" value="1"/>
</dbReference>
<dbReference type="Proteomes" id="UP000475214">
    <property type="component" value="Unassembled WGS sequence"/>
</dbReference>
<organism evidence="7 8">
    <name type="scientific">Phytoactinopolyspora halotolerans</name>
    <dbReference type="NCBI Taxonomy" id="1981512"/>
    <lineage>
        <taxon>Bacteria</taxon>
        <taxon>Bacillati</taxon>
        <taxon>Actinomycetota</taxon>
        <taxon>Actinomycetes</taxon>
        <taxon>Jiangellales</taxon>
        <taxon>Jiangellaceae</taxon>
        <taxon>Phytoactinopolyspora</taxon>
    </lineage>
</organism>
<name>A0A6L9SFI4_9ACTN</name>
<dbReference type="GO" id="GO:0016616">
    <property type="term" value="F:oxidoreductase activity, acting on the CH-OH group of donors, NAD or NADP as acceptor"/>
    <property type="evidence" value="ECO:0007669"/>
    <property type="project" value="TreeGrafter"/>
</dbReference>
<evidence type="ECO:0000259" key="5">
    <source>
        <dbReference type="Pfam" id="PF03446"/>
    </source>
</evidence>
<evidence type="ECO:0000259" key="6">
    <source>
        <dbReference type="Pfam" id="PF14833"/>
    </source>
</evidence>
<dbReference type="InterPro" id="IPR006115">
    <property type="entry name" value="6PGDH_NADP-bd"/>
</dbReference>
<dbReference type="Gene3D" id="1.10.1040.10">
    <property type="entry name" value="N-(1-d-carboxylethyl)-l-norvaline Dehydrogenase, domain 2"/>
    <property type="match status" value="1"/>
</dbReference>
<reference evidence="7 8" key="1">
    <citation type="submission" date="2020-02" db="EMBL/GenBank/DDBJ databases">
        <authorList>
            <person name="Li X.-J."/>
            <person name="Han X.-M."/>
        </authorList>
    </citation>
    <scope>NUCLEOTIDE SEQUENCE [LARGE SCALE GENOMIC DNA]</scope>
    <source>
        <strain evidence="7 8">CCTCC AB 2017055</strain>
    </source>
</reference>
<keyword evidence="2" id="KW-0560">Oxidoreductase</keyword>
<dbReference type="GO" id="GO:0050661">
    <property type="term" value="F:NADP binding"/>
    <property type="evidence" value="ECO:0007669"/>
    <property type="project" value="InterPro"/>
</dbReference>
<dbReference type="PANTHER" id="PTHR22981:SF7">
    <property type="entry name" value="3-HYDROXYISOBUTYRATE DEHYDROGENASE, MITOCHONDRIAL"/>
    <property type="match status" value="1"/>
</dbReference>
<evidence type="ECO:0000256" key="2">
    <source>
        <dbReference type="ARBA" id="ARBA00023002"/>
    </source>
</evidence>